<dbReference type="Gene3D" id="3.40.30.10">
    <property type="entry name" value="Glutaredoxin"/>
    <property type="match status" value="1"/>
</dbReference>
<dbReference type="PANTHER" id="PTHR42673:SF21">
    <property type="entry name" value="GLUTATHIONE S-TRANSFERASE YFCF"/>
    <property type="match status" value="1"/>
</dbReference>
<dbReference type="GO" id="GO:0004364">
    <property type="term" value="F:glutathione transferase activity"/>
    <property type="evidence" value="ECO:0007669"/>
    <property type="project" value="TreeGrafter"/>
</dbReference>
<dbReference type="Pfam" id="PF14834">
    <property type="entry name" value="GST_C_4"/>
    <property type="match status" value="1"/>
</dbReference>
<dbReference type="GO" id="GO:0016034">
    <property type="term" value="F:maleylacetoacetate isomerase activity"/>
    <property type="evidence" value="ECO:0007669"/>
    <property type="project" value="TreeGrafter"/>
</dbReference>
<dbReference type="InterPro" id="IPR004045">
    <property type="entry name" value="Glutathione_S-Trfase_N"/>
</dbReference>
<organism evidence="2 3">
    <name type="scientific">Chromobacterium sphagni</name>
    <dbReference type="NCBI Taxonomy" id="1903179"/>
    <lineage>
        <taxon>Bacteria</taxon>
        <taxon>Pseudomonadati</taxon>
        <taxon>Pseudomonadota</taxon>
        <taxon>Betaproteobacteria</taxon>
        <taxon>Neisseriales</taxon>
        <taxon>Chromobacteriaceae</taxon>
        <taxon>Chromobacterium</taxon>
    </lineage>
</organism>
<dbReference type="Pfam" id="PF13417">
    <property type="entry name" value="GST_N_3"/>
    <property type="match status" value="1"/>
</dbReference>
<dbReference type="Proteomes" id="UP000180088">
    <property type="component" value="Unassembled WGS sequence"/>
</dbReference>
<dbReference type="InterPro" id="IPR036282">
    <property type="entry name" value="Glutathione-S-Trfase_C_sf"/>
</dbReference>
<proteinExistence type="predicted"/>
<dbReference type="GO" id="GO:0006559">
    <property type="term" value="P:L-phenylalanine catabolic process"/>
    <property type="evidence" value="ECO:0007669"/>
    <property type="project" value="TreeGrafter"/>
</dbReference>
<dbReference type="PROSITE" id="PS50404">
    <property type="entry name" value="GST_NTER"/>
    <property type="match status" value="1"/>
</dbReference>
<sequence length="212" mass="23847">MLRFRRDNDMLQLHVDQDFLSPYAMAAFVALTEKGLPFDVCVRDLGGGEQFEPAYRRQSLTSRVPMLRHGDFCLSESSAIIEYLEEAYPDTVRVLPCDLRQRARARQLQAWLRSDLLFLRDERSTEVVYGLQPALPLGDAARAAAHKLIALAEEVAPADGGDLFGAWSVVDAELALLLKRLTAAELPPRLAVYAERQWQRPSLAAWRARQPG</sequence>
<comment type="caution">
    <text evidence="2">The sequence shown here is derived from an EMBL/GenBank/DDBJ whole genome shotgun (WGS) entry which is preliminary data.</text>
</comment>
<dbReference type="Gene3D" id="1.20.1050.10">
    <property type="match status" value="1"/>
</dbReference>
<dbReference type="InterPro" id="IPR034338">
    <property type="entry name" value="GST_4_C"/>
</dbReference>
<dbReference type="NCBIfam" id="NF011693">
    <property type="entry name" value="PRK15113.1"/>
    <property type="match status" value="1"/>
</dbReference>
<dbReference type="SUPFAM" id="SSF47616">
    <property type="entry name" value="GST C-terminal domain-like"/>
    <property type="match status" value="1"/>
</dbReference>
<feature type="domain" description="GST N-terminal" evidence="1">
    <location>
        <begin position="11"/>
        <end position="92"/>
    </location>
</feature>
<dbReference type="PANTHER" id="PTHR42673">
    <property type="entry name" value="MALEYLACETOACETATE ISOMERASE"/>
    <property type="match status" value="1"/>
</dbReference>
<accession>A0A1S1WVY2</accession>
<dbReference type="GO" id="GO:0006749">
    <property type="term" value="P:glutathione metabolic process"/>
    <property type="evidence" value="ECO:0007669"/>
    <property type="project" value="TreeGrafter"/>
</dbReference>
<dbReference type="CDD" id="cd00570">
    <property type="entry name" value="GST_N_family"/>
    <property type="match status" value="1"/>
</dbReference>
<evidence type="ECO:0000259" key="1">
    <source>
        <dbReference type="PROSITE" id="PS50404"/>
    </source>
</evidence>
<name>A0A1S1WVY2_9NEIS</name>
<dbReference type="SUPFAM" id="SSF52833">
    <property type="entry name" value="Thioredoxin-like"/>
    <property type="match status" value="1"/>
</dbReference>
<dbReference type="EMBL" id="MKCS01000002">
    <property type="protein sequence ID" value="OHX11428.1"/>
    <property type="molecule type" value="Genomic_DNA"/>
</dbReference>
<dbReference type="AlphaFoldDB" id="A0A1S1WVY2"/>
<gene>
    <name evidence="2" type="ORF">BI347_17285</name>
</gene>
<dbReference type="InterPro" id="IPR036249">
    <property type="entry name" value="Thioredoxin-like_sf"/>
</dbReference>
<dbReference type="STRING" id="1903179.BI347_17285"/>
<protein>
    <submittedName>
        <fullName evidence="2">Glutathione S-transferase</fullName>
    </submittedName>
</protein>
<evidence type="ECO:0000313" key="2">
    <source>
        <dbReference type="EMBL" id="OHX11428.1"/>
    </source>
</evidence>
<evidence type="ECO:0000313" key="3">
    <source>
        <dbReference type="Proteomes" id="UP000180088"/>
    </source>
</evidence>
<reference evidence="2 3" key="1">
    <citation type="submission" date="2016-09" db="EMBL/GenBank/DDBJ databases">
        <title>Chromobacterium muskegensis sp. nov., an insecticidal bacterium isolated from Sphagnum bogs.</title>
        <authorList>
            <person name="Sparks M.E."/>
            <person name="Blackburn M.B."/>
            <person name="Gundersen-Rindal D.E."/>
            <person name="Mitchell A."/>
            <person name="Farrar R."/>
            <person name="Kuhar D."/>
        </authorList>
    </citation>
    <scope>NUCLEOTIDE SEQUENCE [LARGE SCALE GENOMIC DNA]</scope>
    <source>
        <strain evidence="2 3">37-2</strain>
    </source>
</reference>